<protein>
    <recommendedName>
        <fullName evidence="2">CAAX prenyl protease 2/Lysostaphin resistance protein A-like domain-containing protein</fullName>
    </recommendedName>
</protein>
<accession>A0A1J4KD71</accession>
<evidence type="ECO:0000256" key="1">
    <source>
        <dbReference type="SAM" id="Phobius"/>
    </source>
</evidence>
<dbReference type="GO" id="GO:0004175">
    <property type="term" value="F:endopeptidase activity"/>
    <property type="evidence" value="ECO:0007669"/>
    <property type="project" value="UniProtKB-ARBA"/>
</dbReference>
<comment type="caution">
    <text evidence="3">The sequence shown here is derived from an EMBL/GenBank/DDBJ whole genome shotgun (WGS) entry which is preliminary data.</text>
</comment>
<keyword evidence="1" id="KW-0812">Transmembrane</keyword>
<feature type="transmembrane region" description="Helical" evidence="1">
    <location>
        <begin position="70"/>
        <end position="87"/>
    </location>
</feature>
<dbReference type="InterPro" id="IPR003675">
    <property type="entry name" value="Rce1/LyrA-like_dom"/>
</dbReference>
<feature type="transmembrane region" description="Helical" evidence="1">
    <location>
        <begin position="241"/>
        <end position="262"/>
    </location>
</feature>
<organism evidence="3 4">
    <name type="scientific">Tritrichomonas foetus</name>
    <dbReference type="NCBI Taxonomy" id="1144522"/>
    <lineage>
        <taxon>Eukaryota</taxon>
        <taxon>Metamonada</taxon>
        <taxon>Parabasalia</taxon>
        <taxon>Tritrichomonadida</taxon>
        <taxon>Tritrichomonadidae</taxon>
        <taxon>Tritrichomonas</taxon>
    </lineage>
</organism>
<feature type="transmembrane region" description="Helical" evidence="1">
    <location>
        <begin position="108"/>
        <end position="126"/>
    </location>
</feature>
<feature type="transmembrane region" description="Helical" evidence="1">
    <location>
        <begin position="138"/>
        <end position="157"/>
    </location>
</feature>
<reference evidence="3" key="1">
    <citation type="submission" date="2016-10" db="EMBL/GenBank/DDBJ databases">
        <authorList>
            <person name="Benchimol M."/>
            <person name="Almeida L.G."/>
            <person name="Vasconcelos A.T."/>
            <person name="Perreira-Neves A."/>
            <person name="Rosa I.A."/>
            <person name="Tasca T."/>
            <person name="Bogo M.R."/>
            <person name="de Souza W."/>
        </authorList>
    </citation>
    <scope>NUCLEOTIDE SEQUENCE [LARGE SCALE GENOMIC DNA]</scope>
    <source>
        <strain evidence="3">K</strain>
    </source>
</reference>
<dbReference type="AlphaFoldDB" id="A0A1J4KD71"/>
<dbReference type="EMBL" id="MLAK01000654">
    <property type="protein sequence ID" value="OHT08922.1"/>
    <property type="molecule type" value="Genomic_DNA"/>
</dbReference>
<feature type="domain" description="CAAX prenyl protease 2/Lysostaphin resistance protein A-like" evidence="2">
    <location>
        <begin position="139"/>
        <end position="226"/>
    </location>
</feature>
<proteinExistence type="predicted"/>
<feature type="transmembrane region" description="Helical" evidence="1">
    <location>
        <begin position="28"/>
        <end position="50"/>
    </location>
</feature>
<evidence type="ECO:0000259" key="2">
    <source>
        <dbReference type="Pfam" id="PF02517"/>
    </source>
</evidence>
<feature type="transmembrane region" description="Helical" evidence="1">
    <location>
        <begin position="169"/>
        <end position="189"/>
    </location>
</feature>
<evidence type="ECO:0000313" key="3">
    <source>
        <dbReference type="EMBL" id="OHT08922.1"/>
    </source>
</evidence>
<dbReference type="RefSeq" id="XP_068362058.1">
    <property type="nucleotide sequence ID" value="XM_068502555.1"/>
</dbReference>
<name>A0A1J4KD71_9EUKA</name>
<keyword evidence="1" id="KW-1133">Transmembrane helix</keyword>
<evidence type="ECO:0000313" key="4">
    <source>
        <dbReference type="Proteomes" id="UP000179807"/>
    </source>
</evidence>
<keyword evidence="1" id="KW-0472">Membrane</keyword>
<keyword evidence="4" id="KW-1185">Reference proteome</keyword>
<dbReference type="VEuPathDB" id="TrichDB:TRFO_22434"/>
<dbReference type="GeneID" id="94837259"/>
<dbReference type="Proteomes" id="UP000179807">
    <property type="component" value="Unassembled WGS sequence"/>
</dbReference>
<feature type="transmembrane region" description="Helical" evidence="1">
    <location>
        <begin position="195"/>
        <end position="220"/>
    </location>
</feature>
<dbReference type="Pfam" id="PF02517">
    <property type="entry name" value="Rce1-like"/>
    <property type="match status" value="1"/>
</dbReference>
<sequence length="285" mass="33002">MSVFFEDSFSSDEHLVPFETRESNHEGFSIVIIIGLIFISLLCSKVFPTLLNYIVFPYFSFNLNPIFRDVSTPIISELSLLIIPYISSKFTRTSQVIPFKMKFVPNNLFKAFGFFLCFFALSISLISPNMLLNQNYSVITSLFVNCIFPSICEEIFFRGWVLFYFSQNLQIFNSILLTSILFSICHPFRSFFSSLLIFILSAGWTYANISTNSLIVSICCHFLHNFSQSTLLIMFPEICKIFSSFVSFALWLLASMFLYVLFDFHNETYQENESEYDNFQVDSSS</sequence>
<gene>
    <name evidence="3" type="ORF">TRFO_22434</name>
</gene>
<dbReference type="GO" id="GO:0080120">
    <property type="term" value="P:CAAX-box protein maturation"/>
    <property type="evidence" value="ECO:0007669"/>
    <property type="project" value="UniProtKB-ARBA"/>
</dbReference>